<gene>
    <name evidence="2" type="ORF">IC609_15775</name>
</gene>
<protein>
    <submittedName>
        <fullName evidence="2">Uncharacterized protein</fullName>
    </submittedName>
</protein>
<keyword evidence="1" id="KW-0732">Signal</keyword>
<dbReference type="Proteomes" id="UP000647424">
    <property type="component" value="Unassembled WGS sequence"/>
</dbReference>
<reference evidence="2" key="1">
    <citation type="submission" date="2020-09" db="EMBL/GenBank/DDBJ databases">
        <title>Genome seq and assembly of Limnohabitants sp.</title>
        <authorList>
            <person name="Chhetri G."/>
        </authorList>
    </citation>
    <scope>NUCLEOTIDE SEQUENCE</scope>
    <source>
        <strain evidence="2">JUR4</strain>
    </source>
</reference>
<dbReference type="AlphaFoldDB" id="A0A927IN99"/>
<proteinExistence type="predicted"/>
<evidence type="ECO:0000256" key="1">
    <source>
        <dbReference type="SAM" id="SignalP"/>
    </source>
</evidence>
<keyword evidence="3" id="KW-1185">Reference proteome</keyword>
<feature type="signal peptide" evidence="1">
    <location>
        <begin position="1"/>
        <end position="19"/>
    </location>
</feature>
<accession>A0A927IN99</accession>
<evidence type="ECO:0000313" key="3">
    <source>
        <dbReference type="Proteomes" id="UP000647424"/>
    </source>
</evidence>
<comment type="caution">
    <text evidence="2">The sequence shown here is derived from an EMBL/GenBank/DDBJ whole genome shotgun (WGS) entry which is preliminary data.</text>
</comment>
<organism evidence="2 3">
    <name type="scientific">Limnohabitans radicicola</name>
    <dbReference type="NCBI Taxonomy" id="2771427"/>
    <lineage>
        <taxon>Bacteria</taxon>
        <taxon>Pseudomonadati</taxon>
        <taxon>Pseudomonadota</taxon>
        <taxon>Betaproteobacteria</taxon>
        <taxon>Burkholderiales</taxon>
        <taxon>Comamonadaceae</taxon>
        <taxon>Limnohabitans</taxon>
    </lineage>
</organism>
<feature type="chain" id="PRO_5037104287" evidence="1">
    <location>
        <begin position="20"/>
        <end position="197"/>
    </location>
</feature>
<evidence type="ECO:0000313" key="2">
    <source>
        <dbReference type="EMBL" id="MBD8051996.1"/>
    </source>
</evidence>
<sequence>MLKWIFILGLALGSEISTAQMTDKQLATYECGLHGRKVVEAWRRNHNIDVSMAVLKGQLTAQYGELQGQKVFAVYEAVTAETIAWTEAALARAFAGFTVAEQLPPQEARRFADRLKSNPTERDRWIERFFTNGWLTQPSSGYGKDYPEATWLYRMKAVQAVCAGAFVGAPDIVAGHQGLGYPPSPDHPRLQVPFPVQ</sequence>
<dbReference type="EMBL" id="JACYFT010000007">
    <property type="protein sequence ID" value="MBD8051996.1"/>
    <property type="molecule type" value="Genomic_DNA"/>
</dbReference>
<name>A0A927IN99_9BURK</name>
<dbReference type="RefSeq" id="WP_191820488.1">
    <property type="nucleotide sequence ID" value="NZ_JACYFT010000007.1"/>
</dbReference>